<feature type="domain" description="(S)-ureidoglycine aminohydrolase cupin" evidence="1">
    <location>
        <begin position="159"/>
        <end position="221"/>
    </location>
</feature>
<dbReference type="RefSeq" id="WP_194501908.1">
    <property type="nucleotide sequence ID" value="NZ_JADIVZ010000001.1"/>
</dbReference>
<dbReference type="EMBL" id="JADIVZ010000001">
    <property type="protein sequence ID" value="MBF4160721.1"/>
    <property type="molecule type" value="Genomic_DNA"/>
</dbReference>
<evidence type="ECO:0000313" key="3">
    <source>
        <dbReference type="Proteomes" id="UP000656804"/>
    </source>
</evidence>
<accession>A0A930UV29</accession>
<name>A0A930UV29_9ACTN</name>
<dbReference type="AlphaFoldDB" id="A0A930UV29"/>
<proteinExistence type="predicted"/>
<dbReference type="InterPro" id="IPR014710">
    <property type="entry name" value="RmlC-like_jellyroll"/>
</dbReference>
<dbReference type="PANTHER" id="PTHR40943:SF1">
    <property type="entry name" value="CYTOPLASMIC PROTEIN"/>
    <property type="match status" value="1"/>
</dbReference>
<reference evidence="2" key="1">
    <citation type="submission" date="2020-11" db="EMBL/GenBank/DDBJ databases">
        <title>Nocardioides sp. CBS4Y-1, whole genome shotgun sequence.</title>
        <authorList>
            <person name="Tuo L."/>
        </authorList>
    </citation>
    <scope>NUCLEOTIDE SEQUENCE</scope>
    <source>
        <strain evidence="2">CBS4Y-1</strain>
    </source>
</reference>
<dbReference type="Proteomes" id="UP000656804">
    <property type="component" value="Unassembled WGS sequence"/>
</dbReference>
<evidence type="ECO:0000259" key="1">
    <source>
        <dbReference type="Pfam" id="PF05899"/>
    </source>
</evidence>
<comment type="caution">
    <text evidence="2">The sequence shown here is derived from an EMBL/GenBank/DDBJ whole genome shotgun (WGS) entry which is preliminary data.</text>
</comment>
<sequence>MTTRSQAAPYLDGASVLHGELPIEIDMSPITFGAPYAYEEVVSDAADGFFAVWACDAGVYPRHKDRRGSFMYFTEGAGNIVDWDGTTHELTPGSILVLPYSWMGHWDIRETIRKVYVHSTPVPPLPVEPVPCTFVDAETVAGPLPEGGLVAFDGPDGSCLVTEVPEGQSRYDADEHARFLHLISGAAQVLGDDGTVLTLDAGSVVALNAGWSGVLSVTSPLRLLTVITTPDPRG</sequence>
<dbReference type="InterPro" id="IPR008579">
    <property type="entry name" value="UGlyAH_Cupin_dom"/>
</dbReference>
<protein>
    <submittedName>
        <fullName evidence="2">DUF861 domain-containing protein</fullName>
    </submittedName>
</protein>
<feature type="domain" description="(S)-ureidoglycine aminohydrolase cupin" evidence="1">
    <location>
        <begin position="51"/>
        <end position="116"/>
    </location>
</feature>
<dbReference type="Pfam" id="PF05899">
    <property type="entry name" value="Cupin_3"/>
    <property type="match status" value="2"/>
</dbReference>
<evidence type="ECO:0000313" key="2">
    <source>
        <dbReference type="EMBL" id="MBF4160721.1"/>
    </source>
</evidence>
<dbReference type="SUPFAM" id="SSF51182">
    <property type="entry name" value="RmlC-like cupins"/>
    <property type="match status" value="2"/>
</dbReference>
<dbReference type="Gene3D" id="2.60.120.10">
    <property type="entry name" value="Jelly Rolls"/>
    <property type="match status" value="2"/>
</dbReference>
<keyword evidence="3" id="KW-1185">Reference proteome</keyword>
<organism evidence="2 3">
    <name type="scientific">Nocardioides acrostichi</name>
    <dbReference type="NCBI Taxonomy" id="2784339"/>
    <lineage>
        <taxon>Bacteria</taxon>
        <taxon>Bacillati</taxon>
        <taxon>Actinomycetota</taxon>
        <taxon>Actinomycetes</taxon>
        <taxon>Propionibacteriales</taxon>
        <taxon>Nocardioidaceae</taxon>
        <taxon>Nocardioides</taxon>
    </lineage>
</organism>
<dbReference type="PANTHER" id="PTHR40943">
    <property type="entry name" value="CYTOPLASMIC PROTEIN-RELATED"/>
    <property type="match status" value="1"/>
</dbReference>
<dbReference type="InterPro" id="IPR011051">
    <property type="entry name" value="RmlC_Cupin_sf"/>
</dbReference>
<gene>
    <name evidence="2" type="ORF">ISG29_03410</name>
</gene>